<evidence type="ECO:0000256" key="7">
    <source>
        <dbReference type="SAM" id="Phobius"/>
    </source>
</evidence>
<name>A0A840RAJ4_9NEIS</name>
<dbReference type="NCBIfam" id="NF008441">
    <property type="entry name" value="PRK11285.1"/>
    <property type="match status" value="1"/>
</dbReference>
<protein>
    <submittedName>
        <fullName evidence="8">L-arabinose transport system permease protein</fullName>
    </submittedName>
</protein>
<feature type="region of interest" description="Disordered" evidence="6">
    <location>
        <begin position="1"/>
        <end position="25"/>
    </location>
</feature>
<feature type="transmembrane region" description="Helical" evidence="7">
    <location>
        <begin position="69"/>
        <end position="89"/>
    </location>
</feature>
<evidence type="ECO:0000256" key="6">
    <source>
        <dbReference type="SAM" id="MobiDB-lite"/>
    </source>
</evidence>
<feature type="transmembrane region" description="Helical" evidence="7">
    <location>
        <begin position="119"/>
        <end position="139"/>
    </location>
</feature>
<sequence>MSNTRLNEQPIPATGPALTPAAPQQGSKTMNQQKLLKFASEYSIILIFLALFVVLSFTVQYFFSWRNMIGLALSVSQIGMVACTMMFCLASRDFDLSVGSTIAFAGVLCAMIINRTGSITLGIGVSLLAGAAIGLFNGATIAKFRINALITTLVTMGAVRGLAFIASDGQAVGISNEAFFNIGNNDLFGLPIPIWFCIACFVIFGVMLNKTVYGRNTLAIGGNPDAARLAGVNVDRTRIYIFLVQGVVAALAGVILASRITSGQPNSGQGFELDVIAACVLGGVSLAGGRASISGVIVGVLIMGMVQNAMNLQNIDAFYQYLVRAGILYFAVLIDQLKNRGQA</sequence>
<feature type="transmembrane region" description="Helical" evidence="7">
    <location>
        <begin position="146"/>
        <end position="167"/>
    </location>
</feature>
<evidence type="ECO:0000256" key="2">
    <source>
        <dbReference type="ARBA" id="ARBA00022475"/>
    </source>
</evidence>
<feature type="transmembrane region" description="Helical" evidence="7">
    <location>
        <begin position="96"/>
        <end position="113"/>
    </location>
</feature>
<keyword evidence="2" id="KW-1003">Cell membrane</keyword>
<accession>A0A840RAJ4</accession>
<dbReference type="Proteomes" id="UP000543030">
    <property type="component" value="Unassembled WGS sequence"/>
</dbReference>
<dbReference type="CDD" id="cd06579">
    <property type="entry name" value="TM_PBP1_transp_AraH_like"/>
    <property type="match status" value="1"/>
</dbReference>
<dbReference type="PANTHER" id="PTHR32196:SF37">
    <property type="entry name" value="L-ARABINOSE TRANSPORT SYSTEM PERMEASE PROTEIN ARAH"/>
    <property type="match status" value="1"/>
</dbReference>
<dbReference type="GO" id="GO:0005886">
    <property type="term" value="C:plasma membrane"/>
    <property type="evidence" value="ECO:0007669"/>
    <property type="project" value="UniProtKB-SubCell"/>
</dbReference>
<dbReference type="RefSeq" id="WP_221302921.1">
    <property type="nucleotide sequence ID" value="NZ_JACHHN010000001.1"/>
</dbReference>
<feature type="transmembrane region" description="Helical" evidence="7">
    <location>
        <begin position="187"/>
        <end position="208"/>
    </location>
</feature>
<keyword evidence="9" id="KW-1185">Reference proteome</keyword>
<keyword evidence="4 7" id="KW-1133">Transmembrane helix</keyword>
<feature type="compositionally biased region" description="Low complexity" evidence="6">
    <location>
        <begin position="12"/>
        <end position="25"/>
    </location>
</feature>
<feature type="transmembrane region" description="Helical" evidence="7">
    <location>
        <begin position="42"/>
        <end position="63"/>
    </location>
</feature>
<comment type="subcellular location">
    <subcellularLocation>
        <location evidence="1">Cell membrane</location>
        <topology evidence="1">Multi-pass membrane protein</topology>
    </subcellularLocation>
</comment>
<comment type="caution">
    <text evidence="8">The sequence shown here is derived from an EMBL/GenBank/DDBJ whole genome shotgun (WGS) entry which is preliminary data.</text>
</comment>
<feature type="transmembrane region" description="Helical" evidence="7">
    <location>
        <begin position="239"/>
        <end position="260"/>
    </location>
</feature>
<dbReference type="GO" id="GO:0022857">
    <property type="term" value="F:transmembrane transporter activity"/>
    <property type="evidence" value="ECO:0007669"/>
    <property type="project" value="InterPro"/>
</dbReference>
<dbReference type="InterPro" id="IPR001851">
    <property type="entry name" value="ABC_transp_permease"/>
</dbReference>
<dbReference type="EMBL" id="JACHHN010000001">
    <property type="protein sequence ID" value="MBB5189321.1"/>
    <property type="molecule type" value="Genomic_DNA"/>
</dbReference>
<dbReference type="Pfam" id="PF02653">
    <property type="entry name" value="BPD_transp_2"/>
    <property type="match status" value="1"/>
</dbReference>
<evidence type="ECO:0000256" key="5">
    <source>
        <dbReference type="ARBA" id="ARBA00023136"/>
    </source>
</evidence>
<proteinExistence type="predicted"/>
<evidence type="ECO:0000256" key="3">
    <source>
        <dbReference type="ARBA" id="ARBA00022692"/>
    </source>
</evidence>
<keyword evidence="5 7" id="KW-0472">Membrane</keyword>
<keyword evidence="3 7" id="KW-0812">Transmembrane</keyword>
<feature type="transmembrane region" description="Helical" evidence="7">
    <location>
        <begin position="275"/>
        <end position="306"/>
    </location>
</feature>
<evidence type="ECO:0000256" key="4">
    <source>
        <dbReference type="ARBA" id="ARBA00022989"/>
    </source>
</evidence>
<evidence type="ECO:0000313" key="8">
    <source>
        <dbReference type="EMBL" id="MBB5189321.1"/>
    </source>
</evidence>
<gene>
    <name evidence="8" type="ORF">HNQ50_000031</name>
</gene>
<evidence type="ECO:0000256" key="1">
    <source>
        <dbReference type="ARBA" id="ARBA00004651"/>
    </source>
</evidence>
<dbReference type="AlphaFoldDB" id="A0A840RAJ4"/>
<organism evidence="8 9">
    <name type="scientific">Silvimonas terrae</name>
    <dbReference type="NCBI Taxonomy" id="300266"/>
    <lineage>
        <taxon>Bacteria</taxon>
        <taxon>Pseudomonadati</taxon>
        <taxon>Pseudomonadota</taxon>
        <taxon>Betaproteobacteria</taxon>
        <taxon>Neisseriales</taxon>
        <taxon>Chitinibacteraceae</taxon>
        <taxon>Silvimonas</taxon>
    </lineage>
</organism>
<evidence type="ECO:0000313" key="9">
    <source>
        <dbReference type="Proteomes" id="UP000543030"/>
    </source>
</evidence>
<dbReference type="PANTHER" id="PTHR32196">
    <property type="entry name" value="ABC TRANSPORTER PERMEASE PROTEIN YPHD-RELATED-RELATED"/>
    <property type="match status" value="1"/>
</dbReference>
<reference evidence="8 9" key="1">
    <citation type="submission" date="2020-08" db="EMBL/GenBank/DDBJ databases">
        <title>Genomic Encyclopedia of Type Strains, Phase IV (KMG-IV): sequencing the most valuable type-strain genomes for metagenomic binning, comparative biology and taxonomic classification.</title>
        <authorList>
            <person name="Goeker M."/>
        </authorList>
    </citation>
    <scope>NUCLEOTIDE SEQUENCE [LARGE SCALE GENOMIC DNA]</scope>
    <source>
        <strain evidence="8 9">DSM 18233</strain>
    </source>
</reference>